<name>A0A196SC91_BLAHN</name>
<protein>
    <submittedName>
        <fullName evidence="2">Uncharacterized protein</fullName>
    </submittedName>
</protein>
<evidence type="ECO:0000313" key="2">
    <source>
        <dbReference type="EMBL" id="OAO14623.1"/>
    </source>
</evidence>
<feature type="transmembrane region" description="Helical" evidence="1">
    <location>
        <begin position="12"/>
        <end position="31"/>
    </location>
</feature>
<reference evidence="2 3" key="1">
    <citation type="submission" date="2016-05" db="EMBL/GenBank/DDBJ databases">
        <title>Nuclear genome of Blastocystis sp. subtype 1 NandII.</title>
        <authorList>
            <person name="Gentekaki E."/>
            <person name="Curtis B."/>
            <person name="Stairs C."/>
            <person name="Eme L."/>
            <person name="Herman E."/>
            <person name="Klimes V."/>
            <person name="Arias M.C."/>
            <person name="Elias M."/>
            <person name="Hilliou F."/>
            <person name="Klute M."/>
            <person name="Malik S.-B."/>
            <person name="Pightling A."/>
            <person name="Rachubinski R."/>
            <person name="Salas D."/>
            <person name="Schlacht A."/>
            <person name="Suga H."/>
            <person name="Archibald J."/>
            <person name="Ball S.G."/>
            <person name="Clark G."/>
            <person name="Dacks J."/>
            <person name="Van Der Giezen M."/>
            <person name="Tsaousis A."/>
            <person name="Roger A."/>
        </authorList>
    </citation>
    <scope>NUCLEOTIDE SEQUENCE [LARGE SCALE GENOMIC DNA]</scope>
    <source>
        <strain evidence="3">ATCC 50177 / NandII</strain>
    </source>
</reference>
<keyword evidence="1" id="KW-0812">Transmembrane</keyword>
<dbReference type="AlphaFoldDB" id="A0A196SC91"/>
<dbReference type="EMBL" id="LXWW01000228">
    <property type="protein sequence ID" value="OAO14623.1"/>
    <property type="molecule type" value="Genomic_DNA"/>
</dbReference>
<gene>
    <name evidence="2" type="ORF">AV274_3666</name>
</gene>
<comment type="caution">
    <text evidence="2">The sequence shown here is derived from an EMBL/GenBank/DDBJ whole genome shotgun (WGS) entry which is preliminary data.</text>
</comment>
<proteinExistence type="predicted"/>
<keyword evidence="3" id="KW-1185">Reference proteome</keyword>
<keyword evidence="1" id="KW-0472">Membrane</keyword>
<sequence length="423" mass="49580">MNLGTWNLRTAMWVFVIGFTISLTVSVLTTLRLRFLPSEDLNVFVFQEAKTPSALKELEHREEESVTPAWDYPWELENDYTLSANSEFDVTLVTYFDVKDVAFLKPYFSRWDGFDHEVDLMLRAFSIVVYYHEDEKDKMDSFVNTCKMNKRTQCHSFLLQSSTIPINKLKNIGILHVRTTHFIFAERNLSPTTNLYSELLRTPGYLWRDPFFAGVVPVFEWANEAYDDAKAAYQKYDAIPNGPKSLKQCLESYHCRPLQTTTIPMQFRWFSFINYRAMHCLGNTTESYFVLKKTSYLEEYDEEIVERGYDNVLFTEWIRRSNFKIAQLCNNFLFRVDGVGVDSDTVVANRERAELKVQFEQRREELERRVPNAYPIATCGEIENAMYSWLSMKPYSWMRKTTKNGVLYPKIAVEAMGEPTLDV</sequence>
<evidence type="ECO:0000256" key="1">
    <source>
        <dbReference type="SAM" id="Phobius"/>
    </source>
</evidence>
<dbReference type="OrthoDB" id="411524at2759"/>
<accession>A0A196SC91</accession>
<organism evidence="2 3">
    <name type="scientific">Blastocystis sp. subtype 1 (strain ATCC 50177 / NandII)</name>
    <dbReference type="NCBI Taxonomy" id="478820"/>
    <lineage>
        <taxon>Eukaryota</taxon>
        <taxon>Sar</taxon>
        <taxon>Stramenopiles</taxon>
        <taxon>Bigyra</taxon>
        <taxon>Opalozoa</taxon>
        <taxon>Opalinata</taxon>
        <taxon>Blastocystidae</taxon>
        <taxon>Blastocystis</taxon>
    </lineage>
</organism>
<keyword evidence="1" id="KW-1133">Transmembrane helix</keyword>
<evidence type="ECO:0000313" key="3">
    <source>
        <dbReference type="Proteomes" id="UP000078348"/>
    </source>
</evidence>
<dbReference type="Proteomes" id="UP000078348">
    <property type="component" value="Unassembled WGS sequence"/>
</dbReference>